<evidence type="ECO:0000313" key="1">
    <source>
        <dbReference type="EMBL" id="OQP58255.1"/>
    </source>
</evidence>
<keyword evidence="2" id="KW-1185">Reference proteome</keyword>
<reference evidence="1 2" key="1">
    <citation type="submission" date="2016-03" db="EMBL/GenBank/DDBJ databases">
        <title>Niastella vici sp. nov., isolated from farmland soil.</title>
        <authorList>
            <person name="Chen L."/>
            <person name="Wang D."/>
            <person name="Yang S."/>
            <person name="Wang G."/>
        </authorList>
    </citation>
    <scope>NUCLEOTIDE SEQUENCE [LARGE SCALE GENOMIC DNA]</scope>
    <source>
        <strain evidence="1 2">DJ57</strain>
    </source>
</reference>
<evidence type="ECO:0000313" key="2">
    <source>
        <dbReference type="Proteomes" id="UP000192796"/>
    </source>
</evidence>
<dbReference type="Proteomes" id="UP000192796">
    <property type="component" value="Unassembled WGS sequence"/>
</dbReference>
<gene>
    <name evidence="1" type="ORF">A3860_08010</name>
</gene>
<sequence>MKKLALYILAATIGFYSCSKKHDNAFSSSADERLNDTLAAYQKALTGSQYGWKGFIFPAGLKGGVVAFYFKFNDSNRVEMFSDFNATSAVTPMTASYRLKALQQPALLFDTYSYVHVLADPDGSVNGGSYGSGLISDFEFAIDSIRKDTIKLTGRFNGSKAFLVKATQQEAQNYYDKKYANRVFDNISKYITYFKRLVIGSTQYEIQVNPLTRTITFTWVDEKGNIHSVTTGYYYTPDGIALSPAFTDGTNTISSLNNITWNANTTTLSFTVNGTASSIIGSGEPIKIDLDAPRRWWQYALDQRGYWISEKGFHVNGVDDAYGVTKTTNFYFMLYWPQYGTYQGIDYDLCGNVKLVNNALSLPYGIAYRPPTFTTDGRVAFTYMGTLGTVPTADSVAVYKTAQQFTDASGYYLVRLDSTTYDMVSAKDGKAWVTWHF</sequence>
<accession>A0A1V9FIS2</accession>
<dbReference type="EMBL" id="LVYD01000102">
    <property type="protein sequence ID" value="OQP58255.1"/>
    <property type="molecule type" value="Genomic_DNA"/>
</dbReference>
<dbReference type="PROSITE" id="PS51257">
    <property type="entry name" value="PROKAR_LIPOPROTEIN"/>
    <property type="match status" value="1"/>
</dbReference>
<dbReference type="Pfam" id="PF14135">
    <property type="entry name" value="DUF4302"/>
    <property type="match status" value="1"/>
</dbReference>
<organism evidence="1 2">
    <name type="scientific">Niastella vici</name>
    <dbReference type="NCBI Taxonomy" id="1703345"/>
    <lineage>
        <taxon>Bacteria</taxon>
        <taxon>Pseudomonadati</taxon>
        <taxon>Bacteroidota</taxon>
        <taxon>Chitinophagia</taxon>
        <taxon>Chitinophagales</taxon>
        <taxon>Chitinophagaceae</taxon>
        <taxon>Niastella</taxon>
    </lineage>
</organism>
<protein>
    <recommendedName>
        <fullName evidence="3">DUF4302 domain-containing protein</fullName>
    </recommendedName>
</protein>
<dbReference type="InterPro" id="IPR025396">
    <property type="entry name" value="DUF4302"/>
</dbReference>
<dbReference type="RefSeq" id="WP_081155407.1">
    <property type="nucleotide sequence ID" value="NZ_LVYD01000102.1"/>
</dbReference>
<evidence type="ECO:0008006" key="3">
    <source>
        <dbReference type="Google" id="ProtNLM"/>
    </source>
</evidence>
<dbReference type="OrthoDB" id="707849at2"/>
<comment type="caution">
    <text evidence="1">The sequence shown here is derived from an EMBL/GenBank/DDBJ whole genome shotgun (WGS) entry which is preliminary data.</text>
</comment>
<name>A0A1V9FIS2_9BACT</name>
<dbReference type="STRING" id="1703345.A3860_08010"/>
<dbReference type="AlphaFoldDB" id="A0A1V9FIS2"/>
<proteinExistence type="predicted"/>